<keyword evidence="3" id="KW-1185">Reference proteome</keyword>
<sequence length="203" mass="20449">MNKLLAPLRRLLRSHRRLVAALLAGAAVWAALTALRPAEPVTVPVLVAARPLTGGVVLAADDVQVRRLPAGQLPSEYLDDPAQAVGRPATLNTPAGAVLLPASVVSRESLAAPGMAVLPVTLASTAAGLIEVGDRIDLIATSDDAAAPVASAARVVAVLAADTQSGLAPARDDGPVVLIELRPDALAKVAAAAAQGPLGFGFR</sequence>
<dbReference type="KEGG" id="mgg:MPLG2_3819"/>
<gene>
    <name evidence="2" type="ORF">MPLG2_3819</name>
</gene>
<dbReference type="EMBL" id="LT985188">
    <property type="protein sequence ID" value="SPD88849.1"/>
    <property type="molecule type" value="Genomic_DNA"/>
</dbReference>
<evidence type="ECO:0000313" key="2">
    <source>
        <dbReference type="EMBL" id="SPD88849.1"/>
    </source>
</evidence>
<reference evidence="2 3" key="1">
    <citation type="submission" date="2018-02" db="EMBL/GenBank/DDBJ databases">
        <authorList>
            <person name="Cohen D.B."/>
            <person name="Kent A.D."/>
        </authorList>
    </citation>
    <scope>NUCLEOTIDE SEQUENCE [LARGE SCALE GENOMIC DNA]</scope>
    <source>
        <strain evidence="2">1</strain>
    </source>
</reference>
<dbReference type="Pfam" id="PF08666">
    <property type="entry name" value="SAF"/>
    <property type="match status" value="1"/>
</dbReference>
<dbReference type="CDD" id="cd11614">
    <property type="entry name" value="SAF_CpaB_FlgA_like"/>
    <property type="match status" value="1"/>
</dbReference>
<dbReference type="SMART" id="SM00858">
    <property type="entry name" value="SAF"/>
    <property type="match status" value="1"/>
</dbReference>
<organism evidence="2 3">
    <name type="scientific">Micropruina glycogenica</name>
    <dbReference type="NCBI Taxonomy" id="75385"/>
    <lineage>
        <taxon>Bacteria</taxon>
        <taxon>Bacillati</taxon>
        <taxon>Actinomycetota</taxon>
        <taxon>Actinomycetes</taxon>
        <taxon>Propionibacteriales</taxon>
        <taxon>Nocardioidaceae</taxon>
        <taxon>Micropruina</taxon>
    </lineage>
</organism>
<proteinExistence type="predicted"/>
<dbReference type="Gene3D" id="3.90.1210.10">
    <property type="entry name" value="Antifreeze-like/N-acetylneuraminic acid synthase C-terminal domain"/>
    <property type="match status" value="1"/>
</dbReference>
<evidence type="ECO:0000259" key="1">
    <source>
        <dbReference type="SMART" id="SM00858"/>
    </source>
</evidence>
<dbReference type="InterPro" id="IPR013974">
    <property type="entry name" value="SAF"/>
</dbReference>
<protein>
    <submittedName>
        <fullName evidence="2">Putative SAF domain protein</fullName>
    </submittedName>
</protein>
<dbReference type="RefSeq" id="WP_105187264.1">
    <property type="nucleotide sequence ID" value="NZ_BAAAGO010000067.1"/>
</dbReference>
<name>A0A2N9JN93_9ACTN</name>
<evidence type="ECO:0000313" key="3">
    <source>
        <dbReference type="Proteomes" id="UP000238164"/>
    </source>
</evidence>
<dbReference type="OrthoDB" id="3728828at2"/>
<dbReference type="Proteomes" id="UP000238164">
    <property type="component" value="Chromosome 1"/>
</dbReference>
<dbReference type="AlphaFoldDB" id="A0A2N9JN93"/>
<accession>A0A2N9JN93</accession>
<feature type="domain" description="SAF" evidence="1">
    <location>
        <begin position="43"/>
        <end position="105"/>
    </location>
</feature>